<dbReference type="Pfam" id="PF02271">
    <property type="entry name" value="UCR_14kD"/>
    <property type="match status" value="1"/>
</dbReference>
<dbReference type="PANTHER" id="PTHR12022:SF0">
    <property type="entry name" value="CYTOCHROME B-C1 COMPLEX SUBUNIT 7"/>
    <property type="match status" value="1"/>
</dbReference>
<dbReference type="InterPro" id="IPR003197">
    <property type="entry name" value="QCR7"/>
</dbReference>
<dbReference type="Gene3D" id="1.10.1090.10">
    <property type="entry name" value="Cytochrome b-c1 complex subunit 7"/>
    <property type="match status" value="1"/>
</dbReference>
<protein>
    <recommendedName>
        <fullName evidence="9">Cytochrome b-c1 complex subunit 7</fullName>
    </recommendedName>
</protein>
<dbReference type="AlphaFoldDB" id="A0A833R0K4"/>
<sequence length="126" mass="14825">MAQLFESLSRWLINPRANPLAAWHMRTVANRLKKYGLRYDDLYDQYFELDIKEALARLPQEVVDARNQRVKRAMDLSMKHEYLPEEVQALQTPYKSYLSDMLALVKREAAEREALGALPLYQRTLP</sequence>
<evidence type="ECO:0000256" key="7">
    <source>
        <dbReference type="ARBA" id="ARBA00023128"/>
    </source>
</evidence>
<dbReference type="Proteomes" id="UP000623129">
    <property type="component" value="Unassembled WGS sequence"/>
</dbReference>
<evidence type="ECO:0000313" key="11">
    <source>
        <dbReference type="Proteomes" id="UP000623129"/>
    </source>
</evidence>
<evidence type="ECO:0000313" key="10">
    <source>
        <dbReference type="EMBL" id="KAF3330157.1"/>
    </source>
</evidence>
<evidence type="ECO:0000256" key="6">
    <source>
        <dbReference type="ARBA" id="ARBA00022982"/>
    </source>
</evidence>
<evidence type="ECO:0000256" key="3">
    <source>
        <dbReference type="ARBA" id="ARBA00022448"/>
    </source>
</evidence>
<dbReference type="OrthoDB" id="425749at2759"/>
<keyword evidence="5 9" id="KW-0999">Mitochondrion inner membrane</keyword>
<evidence type="ECO:0000256" key="9">
    <source>
        <dbReference type="PIRNR" id="PIRNR000022"/>
    </source>
</evidence>
<keyword evidence="4 9" id="KW-0679">Respiratory chain</keyword>
<dbReference type="PANTHER" id="PTHR12022">
    <property type="entry name" value="UBIQUINOL-CYTOCHROME C REDUCTASE COMPLEX 14 KD PROTEIN"/>
    <property type="match status" value="1"/>
</dbReference>
<keyword evidence="3 9" id="KW-0813">Transport</keyword>
<evidence type="ECO:0000256" key="2">
    <source>
        <dbReference type="ARBA" id="ARBA00008554"/>
    </source>
</evidence>
<keyword evidence="6 9" id="KW-0249">Electron transport</keyword>
<evidence type="ECO:0000256" key="5">
    <source>
        <dbReference type="ARBA" id="ARBA00022792"/>
    </source>
</evidence>
<keyword evidence="7 9" id="KW-0496">Mitochondrion</keyword>
<comment type="subcellular location">
    <subcellularLocation>
        <location evidence="1">Mitochondrion inner membrane</location>
        <topology evidence="1">Peripheral membrane protein</topology>
        <orientation evidence="1">Matrix side</orientation>
    </subcellularLocation>
</comment>
<dbReference type="GO" id="GO:0045275">
    <property type="term" value="C:respiratory chain complex III"/>
    <property type="evidence" value="ECO:0007669"/>
    <property type="project" value="InterPro"/>
</dbReference>
<evidence type="ECO:0000256" key="8">
    <source>
        <dbReference type="ARBA" id="ARBA00023136"/>
    </source>
</evidence>
<dbReference type="GO" id="GO:0006122">
    <property type="term" value="P:mitochondrial electron transport, ubiquinol to cytochrome c"/>
    <property type="evidence" value="ECO:0007669"/>
    <property type="project" value="InterPro"/>
</dbReference>
<gene>
    <name evidence="10" type="ORF">FCM35_KLT05488</name>
</gene>
<keyword evidence="11" id="KW-1185">Reference proteome</keyword>
<accession>A0A833R0K4</accession>
<reference evidence="10" key="1">
    <citation type="submission" date="2020-01" db="EMBL/GenBank/DDBJ databases">
        <title>Genome sequence of Kobresia littledalei, the first chromosome-level genome in the family Cyperaceae.</title>
        <authorList>
            <person name="Qu G."/>
        </authorList>
    </citation>
    <scope>NUCLEOTIDE SEQUENCE</scope>
    <source>
        <strain evidence="10">C.B.Clarke</strain>
        <tissue evidence="10">Leaf</tissue>
    </source>
</reference>
<dbReference type="PIRSF" id="PIRSF000022">
    <property type="entry name" value="Bc1_14K"/>
    <property type="match status" value="1"/>
</dbReference>
<keyword evidence="8 9" id="KW-0472">Membrane</keyword>
<dbReference type="GO" id="GO:0005743">
    <property type="term" value="C:mitochondrial inner membrane"/>
    <property type="evidence" value="ECO:0007669"/>
    <property type="project" value="UniProtKB-SubCell"/>
</dbReference>
<comment type="function">
    <text evidence="9">Component of the ubiquinol-cytochrome c oxidoreductase, a multisubunit transmembrane complex that is part of the mitochondrial electron transport chain which drives oxidative phosphorylation.</text>
</comment>
<organism evidence="10 11">
    <name type="scientific">Carex littledalei</name>
    <dbReference type="NCBI Taxonomy" id="544730"/>
    <lineage>
        <taxon>Eukaryota</taxon>
        <taxon>Viridiplantae</taxon>
        <taxon>Streptophyta</taxon>
        <taxon>Embryophyta</taxon>
        <taxon>Tracheophyta</taxon>
        <taxon>Spermatophyta</taxon>
        <taxon>Magnoliopsida</taxon>
        <taxon>Liliopsida</taxon>
        <taxon>Poales</taxon>
        <taxon>Cyperaceae</taxon>
        <taxon>Cyperoideae</taxon>
        <taxon>Cariceae</taxon>
        <taxon>Carex</taxon>
        <taxon>Carex subgen. Euthyceras</taxon>
    </lineage>
</organism>
<dbReference type="SUPFAM" id="SSF81524">
    <property type="entry name" value="14 kDa protein of cytochrome bc1 complex (Ubiquinol-cytochrome c reductase)"/>
    <property type="match status" value="1"/>
</dbReference>
<evidence type="ECO:0000256" key="4">
    <source>
        <dbReference type="ARBA" id="ARBA00022660"/>
    </source>
</evidence>
<name>A0A833R0K4_9POAL</name>
<dbReference type="EMBL" id="SWLB01000014">
    <property type="protein sequence ID" value="KAF3330157.1"/>
    <property type="molecule type" value="Genomic_DNA"/>
</dbReference>
<dbReference type="InterPro" id="IPR036544">
    <property type="entry name" value="QCR7_sf"/>
</dbReference>
<comment type="caution">
    <text evidence="10">The sequence shown here is derived from an EMBL/GenBank/DDBJ whole genome shotgun (WGS) entry which is preliminary data.</text>
</comment>
<evidence type="ECO:0000256" key="1">
    <source>
        <dbReference type="ARBA" id="ARBA00004443"/>
    </source>
</evidence>
<dbReference type="FunFam" id="1.10.1090.10:FF:000002">
    <property type="entry name" value="Cytochrome b-c1 complex subunit 7"/>
    <property type="match status" value="1"/>
</dbReference>
<proteinExistence type="inferred from homology"/>
<comment type="similarity">
    <text evidence="2 9">Belongs to the UQCRB/QCR7 family.</text>
</comment>